<proteinExistence type="inferred from homology"/>
<dbReference type="InterPro" id="IPR050538">
    <property type="entry name" value="MAP_kinase_kinase_kinase"/>
</dbReference>
<feature type="region of interest" description="Disordered" evidence="8">
    <location>
        <begin position="307"/>
        <end position="345"/>
    </location>
</feature>
<dbReference type="Pfam" id="PF19431">
    <property type="entry name" value="MEKK4_N"/>
    <property type="match status" value="2"/>
</dbReference>
<dbReference type="SMART" id="SM00220">
    <property type="entry name" value="S_TKc"/>
    <property type="match status" value="1"/>
</dbReference>
<feature type="binding site" evidence="7">
    <location>
        <position position="1058"/>
    </location>
    <ligand>
        <name>ATP</name>
        <dbReference type="ChEBI" id="CHEBI:30616"/>
    </ligand>
</feature>
<keyword evidence="3" id="KW-0808">Transferase</keyword>
<dbReference type="EMBL" id="SPOI01000229">
    <property type="protein sequence ID" value="TIB31461.1"/>
    <property type="molecule type" value="Genomic_DNA"/>
</dbReference>
<feature type="domain" description="Protein kinase" evidence="9">
    <location>
        <begin position="1029"/>
        <end position="1304"/>
    </location>
</feature>
<keyword evidence="6 7" id="KW-0067">ATP-binding</keyword>
<organism evidence="10 11">
    <name type="scientific">Wallemia ichthyophaga</name>
    <dbReference type="NCBI Taxonomy" id="245174"/>
    <lineage>
        <taxon>Eukaryota</taxon>
        <taxon>Fungi</taxon>
        <taxon>Dikarya</taxon>
        <taxon>Basidiomycota</taxon>
        <taxon>Wallemiomycotina</taxon>
        <taxon>Wallemiomycetes</taxon>
        <taxon>Wallemiales</taxon>
        <taxon>Wallemiaceae</taxon>
        <taxon>Wallemia</taxon>
    </lineage>
</organism>
<feature type="compositionally biased region" description="Polar residues" evidence="8">
    <location>
        <begin position="1334"/>
        <end position="1357"/>
    </location>
</feature>
<dbReference type="GO" id="GO:0005524">
    <property type="term" value="F:ATP binding"/>
    <property type="evidence" value="ECO:0007669"/>
    <property type="project" value="UniProtKB-UniRule"/>
</dbReference>
<dbReference type="Pfam" id="PF00069">
    <property type="entry name" value="Pkinase"/>
    <property type="match status" value="1"/>
</dbReference>
<dbReference type="InterPro" id="IPR000719">
    <property type="entry name" value="Prot_kinase_dom"/>
</dbReference>
<comment type="similarity">
    <text evidence="1">Belongs to the protein kinase superfamily. STE Ser/Thr protein kinase family. MAP kinase kinase kinase subfamily.</text>
</comment>
<dbReference type="PROSITE" id="PS00107">
    <property type="entry name" value="PROTEIN_KINASE_ATP"/>
    <property type="match status" value="1"/>
</dbReference>
<evidence type="ECO:0000256" key="7">
    <source>
        <dbReference type="PROSITE-ProRule" id="PRU10141"/>
    </source>
</evidence>
<dbReference type="CDD" id="cd06626">
    <property type="entry name" value="STKc_MEKK4"/>
    <property type="match status" value="1"/>
</dbReference>
<evidence type="ECO:0000256" key="4">
    <source>
        <dbReference type="ARBA" id="ARBA00022741"/>
    </source>
</evidence>
<evidence type="ECO:0000256" key="5">
    <source>
        <dbReference type="ARBA" id="ARBA00022777"/>
    </source>
</evidence>
<dbReference type="PANTHER" id="PTHR48016">
    <property type="entry name" value="MAP KINASE KINASE KINASE SSK2-RELATED-RELATED"/>
    <property type="match status" value="1"/>
</dbReference>
<keyword evidence="2" id="KW-0723">Serine/threonine-protein kinase</keyword>
<dbReference type="PANTHER" id="PTHR48016:SF32">
    <property type="entry name" value="MITOGEN-ACTIVATED PROTEIN KINASE KINASE KINASE 4"/>
    <property type="match status" value="1"/>
</dbReference>
<evidence type="ECO:0000256" key="3">
    <source>
        <dbReference type="ARBA" id="ARBA00022679"/>
    </source>
</evidence>
<dbReference type="InterPro" id="IPR011009">
    <property type="entry name" value="Kinase-like_dom_sf"/>
</dbReference>
<evidence type="ECO:0000256" key="1">
    <source>
        <dbReference type="ARBA" id="ARBA00006529"/>
    </source>
</evidence>
<evidence type="ECO:0000256" key="8">
    <source>
        <dbReference type="SAM" id="MobiDB-lite"/>
    </source>
</evidence>
<evidence type="ECO:0000256" key="6">
    <source>
        <dbReference type="ARBA" id="ARBA00022840"/>
    </source>
</evidence>
<dbReference type="InterPro" id="IPR045801">
    <property type="entry name" value="MEKK4_N"/>
</dbReference>
<dbReference type="SUPFAM" id="SSF56112">
    <property type="entry name" value="Protein kinase-like (PK-like)"/>
    <property type="match status" value="1"/>
</dbReference>
<keyword evidence="4 7" id="KW-0547">Nucleotide-binding</keyword>
<feature type="compositionally biased region" description="Polar residues" evidence="8">
    <location>
        <begin position="21"/>
        <end position="33"/>
    </location>
</feature>
<feature type="region of interest" description="Disordered" evidence="8">
    <location>
        <begin position="1"/>
        <end position="51"/>
    </location>
</feature>
<dbReference type="PROSITE" id="PS50011">
    <property type="entry name" value="PROTEIN_KINASE_DOM"/>
    <property type="match status" value="1"/>
</dbReference>
<feature type="compositionally biased region" description="Polar residues" evidence="8">
    <location>
        <begin position="1"/>
        <end position="14"/>
    </location>
</feature>
<feature type="compositionally biased region" description="Basic and acidic residues" evidence="8">
    <location>
        <begin position="327"/>
        <end position="343"/>
    </location>
</feature>
<evidence type="ECO:0000313" key="10">
    <source>
        <dbReference type="EMBL" id="TIB31461.1"/>
    </source>
</evidence>
<feature type="compositionally biased region" description="Basic and acidic residues" evidence="8">
    <location>
        <begin position="1322"/>
        <end position="1333"/>
    </location>
</feature>
<dbReference type="Gene3D" id="1.10.510.10">
    <property type="entry name" value="Transferase(Phosphotransferase) domain 1"/>
    <property type="match status" value="1"/>
</dbReference>
<evidence type="ECO:0000313" key="11">
    <source>
        <dbReference type="Proteomes" id="UP000310689"/>
    </source>
</evidence>
<dbReference type="Proteomes" id="UP000310689">
    <property type="component" value="Unassembled WGS sequence"/>
</dbReference>
<evidence type="ECO:0000256" key="2">
    <source>
        <dbReference type="ARBA" id="ARBA00022527"/>
    </source>
</evidence>
<name>A0A4T0IVN5_WALIC</name>
<dbReference type="GO" id="GO:0004674">
    <property type="term" value="F:protein serine/threonine kinase activity"/>
    <property type="evidence" value="ECO:0007669"/>
    <property type="project" value="UniProtKB-KW"/>
</dbReference>
<protein>
    <recommendedName>
        <fullName evidence="9">Protein kinase domain-containing protein</fullName>
    </recommendedName>
</protein>
<dbReference type="PROSITE" id="PS00108">
    <property type="entry name" value="PROTEIN_KINASE_ST"/>
    <property type="match status" value="1"/>
</dbReference>
<sequence>MLSSSRPGQLNQNLRDPVQPQDYQQNTRLQPSDNDNEGRACRTSHNKVGEHARRVIKHKNKQKYDDDPDRDYIKKGLDQLDYQDLNDDDLDYSQPQSNEEVESLDQLKADTEERLEWQSMLASVIQGEVLKSEKSRMIGNLTKNENENKANYQYQLWLGIRAKLKGKSVDDELAHLEECREAVDDILYQVVSFKAAAIDDDQSQEEKQKNNSESYITPSIIPHSLLTPTTKSAITQVENLLNQIDFVESLYPNTKTLEEAKPSYASKDFKDKLNALCSYMTVVKTLRATIQTLRDWTGSMDLDVTHTTEGDTPLSMPPLISNTSQESVERSTRTEDSFKQNVEKRRRQTEPMSFIEKVLKEESFDTLFERRTIISLTIVLDRAKELHINWRHIFEGFNLPAFDNELLILTRFPSKLMQEALKVRLEYSAKVSDPTGLVIDQLLDDFRSALSQAVYIKRKYNEYNTRIVDESNGMVRWELPSEEFSQYDSVLLKTVQQFFKLILTKLKSGSKALYFKETDILEDQWNFLLDIVENIEGADIVVAEKFCSLTNRLMKRIANYFETQLKSIDVTTMEHNETLFWYSTILENVRLRYRKLHRFSKRLALRFDNSAEYNLEDFDLNVFVETLVSTNHFLVYSEYLASKSIYVIADSQLADRSDLIFNLLTRAFLYQDKQAQADIFNEPEACYLLIISPRSPFFWNGPIMEIDLGIVDVELHDSRIRLIADGPTNHLRRAKEKFVSIWMGGSEEDVNNDIITQPPPSFPFKVMAQEQVGLPKVDRELRKISLAAYKLTLAIGTSPILLRKKLYGIPNRQETLSNWYSFAAEHGQHALKYMESPASENFNKVLMKLAIDWLAFICEDCIPTDRKTFRWAVNALETSMSISQNGNILELKSVDFENLREKVAMCMTLLVSHFDIMGARSSYEAKKEREAKDEARRMRMLSSLNFDEKNGRYGQFLSDAGWYKSFDGTTNSVRYFMEESMRGIYAIENKRRILEKDQRLVGRVLDTEKVGDRSLVMLANAASNISVRWQQGKLIGAGTFGSVYLAVNLDNGGIMAVKEIRFIDVNDPGVLHKQIHDEMKVMEMLSHPNIVEYYGIEVHKEKVYIFEEFCQGGSLAGLLEHGRVEDESVVRVYAYQILEGLQYLHSNSVVHRDIKPDNILLNDIGILKMVDFGAAKVLQRNKTIAKTRMNGGNKEGPGGSLAGTPMYMSPEVIKGEGDKAGVFGAMDVWSFGCVLLELCTGRKPWHGLDNEWAIMFHIGVSGQPPQLPSTNELSELGIDFIKQCLIIDPKKRPTVDELLDHPWIEKFREEIELEYEDEIVHRSSHNGDNDKGNNSDAMPSGGNSIDGSQALGTPSFE</sequence>
<reference evidence="10 11" key="1">
    <citation type="submission" date="2019-03" db="EMBL/GenBank/DDBJ databases">
        <title>Sequencing 23 genomes of Wallemia ichthyophaga.</title>
        <authorList>
            <person name="Gostincar C."/>
        </authorList>
    </citation>
    <scope>NUCLEOTIDE SEQUENCE [LARGE SCALE GENOMIC DNA]</scope>
    <source>
        <strain evidence="10 11">EXF-6200</strain>
    </source>
</reference>
<comment type="caution">
    <text evidence="10">The sequence shown here is derived from an EMBL/GenBank/DDBJ whole genome shotgun (WGS) entry which is preliminary data.</text>
</comment>
<accession>A0A4T0IVN5</accession>
<gene>
    <name evidence="10" type="ORF">E3P86_03319</name>
</gene>
<keyword evidence="5" id="KW-0418">Kinase</keyword>
<feature type="region of interest" description="Disordered" evidence="8">
    <location>
        <begin position="1322"/>
        <end position="1357"/>
    </location>
</feature>
<dbReference type="InterPro" id="IPR008271">
    <property type="entry name" value="Ser/Thr_kinase_AS"/>
</dbReference>
<dbReference type="InterPro" id="IPR017441">
    <property type="entry name" value="Protein_kinase_ATP_BS"/>
</dbReference>
<dbReference type="GO" id="GO:0038066">
    <property type="term" value="P:p38MAPK cascade"/>
    <property type="evidence" value="ECO:0007669"/>
    <property type="project" value="TreeGrafter"/>
</dbReference>
<evidence type="ECO:0000259" key="9">
    <source>
        <dbReference type="PROSITE" id="PS50011"/>
    </source>
</evidence>